<keyword evidence="10" id="KW-0966">Cell projection</keyword>
<feature type="signal peptide" evidence="6">
    <location>
        <begin position="1"/>
        <end position="21"/>
    </location>
</feature>
<dbReference type="InterPro" id="IPR037925">
    <property type="entry name" value="FlgE/F/G-like"/>
</dbReference>
<dbReference type="NCBIfam" id="TIGR03506">
    <property type="entry name" value="FlgEFG_subfam"/>
    <property type="match status" value="2"/>
</dbReference>
<dbReference type="HOGENOM" id="CLU_013687_0_1_0"/>
<dbReference type="SUPFAM" id="SSF117143">
    <property type="entry name" value="Flagellar hook protein flgE"/>
    <property type="match status" value="1"/>
</dbReference>
<dbReference type="STRING" id="309803.CTN_1125"/>
<evidence type="ECO:0000256" key="5">
    <source>
        <dbReference type="RuleBase" id="RU362116"/>
    </source>
</evidence>
<keyword evidence="5" id="KW-0975">Bacterial flagellum</keyword>
<keyword evidence="6" id="KW-0732">Signal</keyword>
<dbReference type="Pfam" id="PF00460">
    <property type="entry name" value="Flg_bb_rod"/>
    <property type="match status" value="1"/>
</dbReference>
<dbReference type="Proteomes" id="UP000000445">
    <property type="component" value="Chromosome"/>
</dbReference>
<evidence type="ECO:0000259" key="8">
    <source>
        <dbReference type="Pfam" id="PF06429"/>
    </source>
</evidence>
<dbReference type="GO" id="GO:0009426">
    <property type="term" value="C:bacterial-type flagellum basal body, distal rod"/>
    <property type="evidence" value="ECO:0007669"/>
    <property type="project" value="UniProtKB-UniRule"/>
</dbReference>
<evidence type="ECO:0000256" key="3">
    <source>
        <dbReference type="ARBA" id="ARBA00025933"/>
    </source>
</evidence>
<dbReference type="GO" id="GO:0071978">
    <property type="term" value="P:bacterial-type flagellum-dependent swarming motility"/>
    <property type="evidence" value="ECO:0007669"/>
    <property type="project" value="TreeGrafter"/>
</dbReference>
<feature type="domain" description="Flagellar hook protein FlgE/F/G-like D1" evidence="9">
    <location>
        <begin position="103"/>
        <end position="166"/>
    </location>
</feature>
<dbReference type="InterPro" id="IPR020013">
    <property type="entry name" value="Flagellar_FlgE/F/G"/>
</dbReference>
<evidence type="ECO:0000259" key="9">
    <source>
        <dbReference type="Pfam" id="PF22692"/>
    </source>
</evidence>
<dbReference type="InterPro" id="IPR012836">
    <property type="entry name" value="FlgF"/>
</dbReference>
<comment type="subunit">
    <text evidence="3">The basal body constitutes a major portion of the flagellar organelle and consists of four rings (L,P,S, and M) mounted on a central rod. The rod consists of about 26 subunits of FlgG in the distal portion, and FlgB, FlgC and FlgF are thought to build up the proximal portion of the rod with about 6 subunits each.</text>
</comment>
<dbReference type="InterPro" id="IPR053967">
    <property type="entry name" value="LlgE_F_G-like_D1"/>
</dbReference>
<dbReference type="Pfam" id="PF06429">
    <property type="entry name" value="Flg_bbr_C"/>
    <property type="match status" value="1"/>
</dbReference>
<name>B9K8L8_THENN</name>
<evidence type="ECO:0000256" key="1">
    <source>
        <dbReference type="ARBA" id="ARBA00009677"/>
    </source>
</evidence>
<dbReference type="InterPro" id="IPR019776">
    <property type="entry name" value="Flagellar_basal_body_rod_CS"/>
</dbReference>
<evidence type="ECO:0000313" key="11">
    <source>
        <dbReference type="Proteomes" id="UP000000445"/>
    </source>
</evidence>
<keyword evidence="10" id="KW-0969">Cilium</keyword>
<evidence type="ECO:0000313" key="10">
    <source>
        <dbReference type="EMBL" id="ACM23301.1"/>
    </source>
</evidence>
<keyword evidence="10" id="KW-0282">Flagellum</keyword>
<dbReference type="InterPro" id="IPR010930">
    <property type="entry name" value="Flg_bb/hook_C_dom"/>
</dbReference>
<feature type="domain" description="Flagellar basal body rod protein N-terminal" evidence="7">
    <location>
        <begin position="12"/>
        <end position="42"/>
    </location>
</feature>
<dbReference type="PANTHER" id="PTHR30435:SF19">
    <property type="entry name" value="FLAGELLAR BASAL-BODY ROD PROTEIN FLGG"/>
    <property type="match status" value="1"/>
</dbReference>
<organism evidence="10 11">
    <name type="scientific">Thermotoga neapolitana (strain ATCC 49049 / DSM 4359 / NBRC 107923 / NS-E)</name>
    <dbReference type="NCBI Taxonomy" id="309803"/>
    <lineage>
        <taxon>Bacteria</taxon>
        <taxon>Thermotogati</taxon>
        <taxon>Thermotogota</taxon>
        <taxon>Thermotogae</taxon>
        <taxon>Thermotogales</taxon>
        <taxon>Thermotogaceae</taxon>
        <taxon>Thermotoga</taxon>
    </lineage>
</organism>
<comment type="subcellular location">
    <subcellularLocation>
        <location evidence="5">Bacterial flagellum basal body</location>
    </subcellularLocation>
</comment>
<feature type="domain" description="Flagellar basal-body/hook protein C-terminal" evidence="8">
    <location>
        <begin position="221"/>
        <end position="265"/>
    </location>
</feature>
<feature type="chain" id="PRO_5002887670" description="Flagellar basal-body rod protein FlgG" evidence="6">
    <location>
        <begin position="22"/>
        <end position="268"/>
    </location>
</feature>
<dbReference type="Pfam" id="PF22692">
    <property type="entry name" value="LlgE_F_G_D1"/>
    <property type="match status" value="1"/>
</dbReference>
<reference evidence="10 11" key="1">
    <citation type="journal article" date="2009" name="Biosci. Biotechnol. Biochem.">
        <title>WeGAS: a web-based microbial genome annotation system.</title>
        <authorList>
            <person name="Lee D."/>
            <person name="Seo H."/>
            <person name="Park C."/>
            <person name="Park K."/>
        </authorList>
    </citation>
    <scope>NUCLEOTIDE SEQUENCE [LARGE SCALE GENOMIC DNA]</scope>
    <source>
        <strain evidence="11">ATCC 49049 / DSM 4359 / NBRC 107923 / NS-E</strain>
    </source>
</reference>
<evidence type="ECO:0000256" key="2">
    <source>
        <dbReference type="ARBA" id="ARBA00017948"/>
    </source>
</evidence>
<dbReference type="NCBIfam" id="TIGR02490">
    <property type="entry name" value="flgF"/>
    <property type="match status" value="1"/>
</dbReference>
<protein>
    <recommendedName>
        <fullName evidence="2 4">Flagellar basal-body rod protein FlgG</fullName>
    </recommendedName>
</protein>
<dbReference type="InterPro" id="IPR001444">
    <property type="entry name" value="Flag_bb_rod_N"/>
</dbReference>
<dbReference type="eggNOG" id="COG4786">
    <property type="taxonomic scope" value="Bacteria"/>
</dbReference>
<dbReference type="KEGG" id="tna:CTN_1125"/>
<dbReference type="NCBIfam" id="TIGR02488">
    <property type="entry name" value="flgG_G_neg"/>
    <property type="match status" value="1"/>
</dbReference>
<accession>B9K8L8</accession>
<dbReference type="InterPro" id="IPR012834">
    <property type="entry name" value="FlgG_G_neg"/>
</dbReference>
<gene>
    <name evidence="10" type="ordered locus">CTN_1125</name>
</gene>
<dbReference type="PROSITE" id="PS00588">
    <property type="entry name" value="FLAGELLA_BB_ROD"/>
    <property type="match status" value="1"/>
</dbReference>
<proteinExistence type="inferred from homology"/>
<evidence type="ECO:0000259" key="7">
    <source>
        <dbReference type="Pfam" id="PF00460"/>
    </source>
</evidence>
<dbReference type="PANTHER" id="PTHR30435">
    <property type="entry name" value="FLAGELLAR PROTEIN"/>
    <property type="match status" value="1"/>
</dbReference>
<dbReference type="AlphaFoldDB" id="B9K8L8"/>
<comment type="similarity">
    <text evidence="1 5">Belongs to the flagella basal body rod proteins family.</text>
</comment>
<evidence type="ECO:0000256" key="4">
    <source>
        <dbReference type="NCBIfam" id="TIGR02488"/>
    </source>
</evidence>
<evidence type="ECO:0000256" key="6">
    <source>
        <dbReference type="SAM" id="SignalP"/>
    </source>
</evidence>
<dbReference type="EMBL" id="CP000916">
    <property type="protein sequence ID" value="ACM23301.1"/>
    <property type="molecule type" value="Genomic_DNA"/>
</dbReference>
<sequence>MIWRCLSMMISLYSAATGMSAQQFKLDTIANNLANVDTTGYKKVRAEFQDLLYQYVKNAGTPTAATSTLPTGLYVGHGVRTAATTRIFTLGNFEQTGNALDLAIAGDGFFQIQLQDGRIAYTRDGSFKVDSEGRIVTSNGLLLVPEITIPENAVSINVSPDGIVSAELQDGTIQQLGTITLVRFVNPSGLKSIGDNLYIATPASGDPIEGVPGQDGFGAIKQGFLEKSNVDVVREMVDMITAQRAYEFNSRVIQTADEMLRTATNVKR</sequence>
<keyword evidence="11" id="KW-1185">Reference proteome</keyword>